<evidence type="ECO:0000256" key="1">
    <source>
        <dbReference type="ARBA" id="ARBA00004141"/>
    </source>
</evidence>
<feature type="transmembrane region" description="Helical" evidence="7">
    <location>
        <begin position="883"/>
        <end position="904"/>
    </location>
</feature>
<keyword evidence="5 7" id="KW-0472">Membrane</keyword>
<feature type="coiled-coil region" evidence="6">
    <location>
        <begin position="1106"/>
        <end position="1151"/>
    </location>
</feature>
<reference evidence="9 10" key="1">
    <citation type="journal article" date="2019" name="Environ. Microbiol.">
        <title>At the nexus of three kingdoms: the genome of the mycorrhizal fungus Gigaspora margarita provides insights into plant, endobacterial and fungal interactions.</title>
        <authorList>
            <person name="Venice F."/>
            <person name="Ghignone S."/>
            <person name="Salvioli di Fossalunga A."/>
            <person name="Amselem J."/>
            <person name="Novero M."/>
            <person name="Xianan X."/>
            <person name="Sedzielewska Toro K."/>
            <person name="Morin E."/>
            <person name="Lipzen A."/>
            <person name="Grigoriev I.V."/>
            <person name="Henrissat B."/>
            <person name="Martin F.M."/>
            <person name="Bonfante P."/>
        </authorList>
    </citation>
    <scope>NUCLEOTIDE SEQUENCE [LARGE SCALE GENOMIC DNA]</scope>
    <source>
        <strain evidence="9 10">BEG34</strain>
    </source>
</reference>
<dbReference type="GO" id="GO:0098703">
    <property type="term" value="P:calcium ion import across plasma membrane"/>
    <property type="evidence" value="ECO:0007669"/>
    <property type="project" value="TreeGrafter"/>
</dbReference>
<evidence type="ECO:0000256" key="3">
    <source>
        <dbReference type="ARBA" id="ARBA00022737"/>
    </source>
</evidence>
<dbReference type="PANTHER" id="PTHR10582:SF2">
    <property type="entry name" value="INACTIVE"/>
    <property type="match status" value="1"/>
</dbReference>
<protein>
    <submittedName>
        <fullName evidence="9">Transient receptor potential cation channel subfamily a member 1-like</fullName>
    </submittedName>
</protein>
<feature type="transmembrane region" description="Helical" evidence="7">
    <location>
        <begin position="910"/>
        <end position="935"/>
    </location>
</feature>
<comment type="caution">
    <text evidence="9">The sequence shown here is derived from an EMBL/GenBank/DDBJ whole genome shotgun (WGS) entry which is preliminary data.</text>
</comment>
<keyword evidence="4 7" id="KW-1133">Transmembrane helix</keyword>
<evidence type="ECO:0000256" key="4">
    <source>
        <dbReference type="ARBA" id="ARBA00022989"/>
    </source>
</evidence>
<dbReference type="AlphaFoldDB" id="A0A8H4EW57"/>
<keyword evidence="6" id="KW-0175">Coiled coil</keyword>
<dbReference type="GO" id="GO:0005886">
    <property type="term" value="C:plasma membrane"/>
    <property type="evidence" value="ECO:0007669"/>
    <property type="project" value="TreeGrafter"/>
</dbReference>
<feature type="transmembrane region" description="Helical" evidence="7">
    <location>
        <begin position="692"/>
        <end position="711"/>
    </location>
</feature>
<keyword evidence="10" id="KW-1185">Reference proteome</keyword>
<feature type="transmembrane region" description="Helical" evidence="7">
    <location>
        <begin position="793"/>
        <end position="813"/>
    </location>
</feature>
<keyword evidence="3" id="KW-0677">Repeat</keyword>
<dbReference type="Proteomes" id="UP000439903">
    <property type="component" value="Unassembled WGS sequence"/>
</dbReference>
<proteinExistence type="predicted"/>
<dbReference type="InterPro" id="IPR005821">
    <property type="entry name" value="Ion_trans_dom"/>
</dbReference>
<evidence type="ECO:0000256" key="5">
    <source>
        <dbReference type="ARBA" id="ARBA00023136"/>
    </source>
</evidence>
<evidence type="ECO:0000256" key="2">
    <source>
        <dbReference type="ARBA" id="ARBA00022692"/>
    </source>
</evidence>
<evidence type="ECO:0000313" key="10">
    <source>
        <dbReference type="Proteomes" id="UP000439903"/>
    </source>
</evidence>
<accession>A0A8H4EW57</accession>
<dbReference type="InterPro" id="IPR024862">
    <property type="entry name" value="TRPV"/>
</dbReference>
<dbReference type="SUPFAM" id="SSF82171">
    <property type="entry name" value="DPP6 N-terminal domain-like"/>
    <property type="match status" value="1"/>
</dbReference>
<evidence type="ECO:0000313" key="9">
    <source>
        <dbReference type="EMBL" id="KAF0562006.1"/>
    </source>
</evidence>
<organism evidence="9 10">
    <name type="scientific">Gigaspora margarita</name>
    <dbReference type="NCBI Taxonomy" id="4874"/>
    <lineage>
        <taxon>Eukaryota</taxon>
        <taxon>Fungi</taxon>
        <taxon>Fungi incertae sedis</taxon>
        <taxon>Mucoromycota</taxon>
        <taxon>Glomeromycotina</taxon>
        <taxon>Glomeromycetes</taxon>
        <taxon>Diversisporales</taxon>
        <taxon>Gigasporaceae</taxon>
        <taxon>Gigaspora</taxon>
    </lineage>
</organism>
<comment type="subcellular location">
    <subcellularLocation>
        <location evidence="1">Membrane</location>
        <topology evidence="1">Multi-pass membrane protein</topology>
    </subcellularLocation>
</comment>
<dbReference type="Pfam" id="PF00520">
    <property type="entry name" value="Ion_trans"/>
    <property type="match status" value="1"/>
</dbReference>
<evidence type="ECO:0000256" key="7">
    <source>
        <dbReference type="SAM" id="Phobius"/>
    </source>
</evidence>
<gene>
    <name evidence="9" type="ORF">F8M41_014597</name>
</gene>
<feature type="transmembrane region" description="Helical" evidence="7">
    <location>
        <begin position="856"/>
        <end position="876"/>
    </location>
</feature>
<dbReference type="EMBL" id="WTPW01000004">
    <property type="protein sequence ID" value="KAF0562006.1"/>
    <property type="molecule type" value="Genomic_DNA"/>
</dbReference>
<feature type="transmembrane region" description="Helical" evidence="7">
    <location>
        <begin position="825"/>
        <end position="844"/>
    </location>
</feature>
<name>A0A8H4EW57_GIGMA</name>
<dbReference type="GO" id="GO:0005216">
    <property type="term" value="F:monoatomic ion channel activity"/>
    <property type="evidence" value="ECO:0007669"/>
    <property type="project" value="InterPro"/>
</dbReference>
<sequence>MSEFEETIVEIDQTKPHNGITALLLSPNGEYAVTWSRDDKSICGWQINNQPIRQSVEQSTKELGEQSENKSYQFEFKCLVKVGDKCPLAVSNNKDVVIGSIEQSEYIRFAPNFDKKKDYIIVIDLATKNRINLKLDWGNIASIKSLRFYNGDLYIYMCTSTNVHLLDKHFEENDDYINKFSPKILHKKIWAISDSISCGYQDVTNCYLSVEGKIMLLDRCGSLTQWNLNTLLFEKQYQLYTNCPTNNSCHCIFSKNSTLLAVNTDEFIYTYLTDNSMLLSQCKLNNILSQLEFISIGGEERLLLIFNNGNLEIRNPYDLQYVINDKISVLYDELLNKGMKPDVQKEEFKRLIDGKIYYVSDERLWVQKVSKEQWRKYLLKDKSKIRGLPIKSVIVEILQKYEHKYDSTDVNQSYIGSLVKWEISNKNVVNVLLKKNFDSNKWEFVDNIDLYNNSIEERVIYGYELLHNDDLAMITSLGLFIWSIWNKFKKIRLRYYIYWTRGGRYALKNLQKYENNLLPAPDFDFITKNCENFRLRTKERCFFKELFKERYCFKELLEDYIENDDLLTKLYGQDLLKFYLKTKNYEMVENLYNKIFYKIENNDFLERIRFLEIFTFSFIELTQYPQILKEFLSYTLFIYTTNNIEDIEIDKFVSEQHLQNHIKPLHPFFINLFISNIYKLFFLYLINLLLILYLFIKIVFFFPVYILLLFIFKDPDEFAGEIMWKMNPNKTFKYIILIFPLPKFSSYDSNYNPWKELIFPSPSIFSKHEFPELYKYWHGEALINFKWNAYGKYYFFAIFNFYFIFMLSFLIVATIKELSSNTQNLLLITTIFLGILHFTFEIRQFIYSPLSWITDIWNYFDIGAILFPVLTSINWLQSSTTPIWAITISILLLELKFITFFRAIEFGGTHWAMIIGVIHNSLSFFVIIGFIMLAFAHSLYVLLRPISNDLNNSEELNTNMFTNLYTAYLAVYMMLTGDSSSLSDWSSTGNLTLIVLIVLFSFFTTIYLMNLFIGLLSNFISESNKKELFLLQRAKILSEIELFYMLPYQRRKKNWFPELIFYRFSLDKLYDIVTKIQNNNWDDTIEKPYLPNSLLKIISKDKVSDKDNLLQKVEEIEKKIQESTANENKIIQKLEEKLIQKLDDNNKIIKELKIFLLKEEG</sequence>
<evidence type="ECO:0000256" key="6">
    <source>
        <dbReference type="SAM" id="Coils"/>
    </source>
</evidence>
<feature type="transmembrane region" description="Helical" evidence="7">
    <location>
        <begin position="994"/>
        <end position="1016"/>
    </location>
</feature>
<dbReference type="PANTHER" id="PTHR10582">
    <property type="entry name" value="TRANSIENT RECEPTOR POTENTIAL ION CHANNEL PROTEIN"/>
    <property type="match status" value="1"/>
</dbReference>
<keyword evidence="2 7" id="KW-0812">Transmembrane</keyword>
<feature type="domain" description="Ion transport" evidence="8">
    <location>
        <begin position="795"/>
        <end position="1026"/>
    </location>
</feature>
<keyword evidence="9" id="KW-0675">Receptor</keyword>
<evidence type="ECO:0000259" key="8">
    <source>
        <dbReference type="Pfam" id="PF00520"/>
    </source>
</evidence>
<dbReference type="OrthoDB" id="2435781at2759"/>